<organism evidence="2 5">
    <name type="scientific">Adineta steineri</name>
    <dbReference type="NCBI Taxonomy" id="433720"/>
    <lineage>
        <taxon>Eukaryota</taxon>
        <taxon>Metazoa</taxon>
        <taxon>Spiralia</taxon>
        <taxon>Gnathifera</taxon>
        <taxon>Rotifera</taxon>
        <taxon>Eurotatoria</taxon>
        <taxon>Bdelloidea</taxon>
        <taxon>Adinetida</taxon>
        <taxon>Adinetidae</taxon>
        <taxon>Adineta</taxon>
    </lineage>
</organism>
<proteinExistence type="predicted"/>
<sequence>MFVQDFADHGQFSGVINKLDYLVELGINAIELTPVMGIEEAENDTWGYLPSHFFSIRSSYGTKNDLKLLVDECHSRKIRVFIDCVFNHTDKECPLAQIDRNYWYYKGKHHPDDPYNWGPELNYDFQDQQLKLLKRKYFTTPKQMDNFEILSKLDRLARSICSNQPFLSQAEYVPENKDICKENGGLVDVYQMNKHGTLSDLKYSFSSKNLVNYLSCHDNERLLHDIGKKDSDAFIRMETVVIHLFTSVGIPMIWQGEELGEDRQIDVLKDKKLF</sequence>
<evidence type="ECO:0000259" key="1">
    <source>
        <dbReference type="SMART" id="SM00642"/>
    </source>
</evidence>
<evidence type="ECO:0000313" key="2">
    <source>
        <dbReference type="EMBL" id="CAF1441120.1"/>
    </source>
</evidence>
<dbReference type="OrthoDB" id="1740265at2759"/>
<accession>A0A815NX55</accession>
<dbReference type="AlphaFoldDB" id="A0A815NX55"/>
<dbReference type="Gene3D" id="3.20.20.80">
    <property type="entry name" value="Glycosidases"/>
    <property type="match status" value="2"/>
</dbReference>
<dbReference type="EMBL" id="CAJNOM010002147">
    <property type="protein sequence ID" value="CAF1627685.1"/>
    <property type="molecule type" value="Genomic_DNA"/>
</dbReference>
<feature type="domain" description="Glycosyl hydrolase family 13 catalytic" evidence="1">
    <location>
        <begin position="1"/>
        <end position="271"/>
    </location>
</feature>
<name>A0A815NX55_9BILA</name>
<comment type="caution">
    <text evidence="2">The sequence shown here is derived from an EMBL/GenBank/DDBJ whole genome shotgun (WGS) entry which is preliminary data.</text>
</comment>
<dbReference type="PANTHER" id="PTHR43002">
    <property type="entry name" value="GLYCOGEN DEBRANCHING ENZYME"/>
    <property type="match status" value="1"/>
</dbReference>
<dbReference type="Proteomes" id="UP000663832">
    <property type="component" value="Unassembled WGS sequence"/>
</dbReference>
<dbReference type="Proteomes" id="UP000663877">
    <property type="component" value="Unassembled WGS sequence"/>
</dbReference>
<gene>
    <name evidence="2" type="ORF">BJG266_LOCUS39893</name>
    <name evidence="3" type="ORF">QVE165_LOCUS56779</name>
</gene>
<evidence type="ECO:0000313" key="3">
    <source>
        <dbReference type="EMBL" id="CAF1627685.1"/>
    </source>
</evidence>
<evidence type="ECO:0000313" key="5">
    <source>
        <dbReference type="Proteomes" id="UP000663877"/>
    </source>
</evidence>
<evidence type="ECO:0000313" key="4">
    <source>
        <dbReference type="Proteomes" id="UP000663832"/>
    </source>
</evidence>
<dbReference type="GO" id="GO:0005975">
    <property type="term" value="P:carbohydrate metabolic process"/>
    <property type="evidence" value="ECO:0007669"/>
    <property type="project" value="InterPro"/>
</dbReference>
<keyword evidence="4" id="KW-1185">Reference proteome</keyword>
<dbReference type="EMBL" id="CAJNOI010001817">
    <property type="protein sequence ID" value="CAF1441120.1"/>
    <property type="molecule type" value="Genomic_DNA"/>
</dbReference>
<dbReference type="InterPro" id="IPR006047">
    <property type="entry name" value="GH13_cat_dom"/>
</dbReference>
<dbReference type="SUPFAM" id="SSF51445">
    <property type="entry name" value="(Trans)glycosidases"/>
    <property type="match status" value="1"/>
</dbReference>
<reference evidence="2" key="1">
    <citation type="submission" date="2021-02" db="EMBL/GenBank/DDBJ databases">
        <authorList>
            <person name="Nowell W R."/>
        </authorList>
    </citation>
    <scope>NUCLEOTIDE SEQUENCE</scope>
</reference>
<dbReference type="Pfam" id="PF00128">
    <property type="entry name" value="Alpha-amylase"/>
    <property type="match status" value="2"/>
</dbReference>
<dbReference type="InterPro" id="IPR017853">
    <property type="entry name" value="GH"/>
</dbReference>
<dbReference type="SMART" id="SM00642">
    <property type="entry name" value="Aamy"/>
    <property type="match status" value="1"/>
</dbReference>
<protein>
    <recommendedName>
        <fullName evidence="1">Glycosyl hydrolase family 13 catalytic domain-containing protein</fullName>
    </recommendedName>
</protein>